<keyword evidence="1" id="KW-0663">Pyridoxal phosphate</keyword>
<dbReference type="SUPFAM" id="SSF53383">
    <property type="entry name" value="PLP-dependent transferases"/>
    <property type="match status" value="1"/>
</dbReference>
<evidence type="ECO:0000259" key="2">
    <source>
        <dbReference type="Pfam" id="PF00266"/>
    </source>
</evidence>
<evidence type="ECO:0000313" key="4">
    <source>
        <dbReference type="Proteomes" id="UP000612899"/>
    </source>
</evidence>
<feature type="domain" description="Aminotransferase class V" evidence="2">
    <location>
        <begin position="57"/>
        <end position="371"/>
    </location>
</feature>
<evidence type="ECO:0000256" key="1">
    <source>
        <dbReference type="ARBA" id="ARBA00022898"/>
    </source>
</evidence>
<dbReference type="Proteomes" id="UP000612899">
    <property type="component" value="Unassembled WGS sequence"/>
</dbReference>
<gene>
    <name evidence="3" type="ORF">Rhe02_41140</name>
</gene>
<comment type="caution">
    <text evidence="3">The sequence shown here is derived from an EMBL/GenBank/DDBJ whole genome shotgun (WGS) entry which is preliminary data.</text>
</comment>
<accession>A0A8J3Q9Y2</accession>
<sequence>MIPGARELFVLDPSVAHLNHGSFGAVPTVVRDARRRLLDEFDSNPMLMITGDLREREAASRAALAHFLGAEEESCALIGNVTLGASIVLNSIDLREGDEIVITDHSYNAVTLAVQDLHRRRGVRVIVAPVELGSSDAQTVDAIMAHVGERTRLVIVDEISSATAQRHPVAAIADALRARGVPLLVDAAHAPGMLPKPLADIEVDFWMGNLHKWAFAPTGTALLQVSPRWRDRMAPLAVSHAHPAGFPTHLEQQGTRDFTVWLAAPVGLSVFDRFGERTVQRHNEELAAYGQRVIGQALGLLPQQLPDPGPGVSMRIIPLPEGLAVDQEGIIALRQRIADELRCEVTLNLFRGQTYLRVSAQIYNSEADYDRLADGLPALLRAAA</sequence>
<keyword evidence="3" id="KW-0032">Aminotransferase</keyword>
<dbReference type="EMBL" id="BONY01000023">
    <property type="protein sequence ID" value="GIH06047.1"/>
    <property type="molecule type" value="Genomic_DNA"/>
</dbReference>
<organism evidence="3 4">
    <name type="scientific">Rhizocola hellebori</name>
    <dbReference type="NCBI Taxonomy" id="1392758"/>
    <lineage>
        <taxon>Bacteria</taxon>
        <taxon>Bacillati</taxon>
        <taxon>Actinomycetota</taxon>
        <taxon>Actinomycetes</taxon>
        <taxon>Micromonosporales</taxon>
        <taxon>Micromonosporaceae</taxon>
        <taxon>Rhizocola</taxon>
    </lineage>
</organism>
<reference evidence="3" key="1">
    <citation type="submission" date="2021-01" db="EMBL/GenBank/DDBJ databases">
        <title>Whole genome shotgun sequence of Rhizocola hellebori NBRC 109834.</title>
        <authorList>
            <person name="Komaki H."/>
            <person name="Tamura T."/>
        </authorList>
    </citation>
    <scope>NUCLEOTIDE SEQUENCE</scope>
    <source>
        <strain evidence="3">NBRC 109834</strain>
    </source>
</reference>
<name>A0A8J3Q9Y2_9ACTN</name>
<dbReference type="PANTHER" id="PTHR43092:SF2">
    <property type="entry name" value="HERCYNYLCYSTEINE SULFOXIDE LYASE"/>
    <property type="match status" value="1"/>
</dbReference>
<dbReference type="InterPro" id="IPR015422">
    <property type="entry name" value="PyrdxlP-dep_Trfase_small"/>
</dbReference>
<dbReference type="Gene3D" id="3.40.640.10">
    <property type="entry name" value="Type I PLP-dependent aspartate aminotransferase-like (Major domain)"/>
    <property type="match status" value="1"/>
</dbReference>
<protein>
    <submittedName>
        <fullName evidence="3">Aminotransferase class V</fullName>
    </submittedName>
</protein>
<dbReference type="RefSeq" id="WP_203909867.1">
    <property type="nucleotide sequence ID" value="NZ_BONY01000023.1"/>
</dbReference>
<dbReference type="InterPro" id="IPR000192">
    <property type="entry name" value="Aminotrans_V_dom"/>
</dbReference>
<dbReference type="Gene3D" id="3.90.1150.10">
    <property type="entry name" value="Aspartate Aminotransferase, domain 1"/>
    <property type="match status" value="1"/>
</dbReference>
<keyword evidence="4" id="KW-1185">Reference proteome</keyword>
<evidence type="ECO:0000313" key="3">
    <source>
        <dbReference type="EMBL" id="GIH06047.1"/>
    </source>
</evidence>
<dbReference type="GO" id="GO:0008483">
    <property type="term" value="F:transaminase activity"/>
    <property type="evidence" value="ECO:0007669"/>
    <property type="project" value="UniProtKB-KW"/>
</dbReference>
<proteinExistence type="predicted"/>
<dbReference type="AlphaFoldDB" id="A0A8J3Q9Y2"/>
<dbReference type="InterPro" id="IPR015421">
    <property type="entry name" value="PyrdxlP-dep_Trfase_major"/>
</dbReference>
<keyword evidence="3" id="KW-0808">Transferase</keyword>
<dbReference type="Pfam" id="PF00266">
    <property type="entry name" value="Aminotran_5"/>
    <property type="match status" value="1"/>
</dbReference>
<dbReference type="PANTHER" id="PTHR43092">
    <property type="entry name" value="L-CYSTEINE DESULFHYDRASE"/>
    <property type="match status" value="1"/>
</dbReference>
<dbReference type="InterPro" id="IPR015424">
    <property type="entry name" value="PyrdxlP-dep_Trfase"/>
</dbReference>